<dbReference type="EMBL" id="JAPDDR010000015">
    <property type="protein sequence ID" value="MCW1916428.1"/>
    <property type="molecule type" value="Genomic_DNA"/>
</dbReference>
<reference evidence="1" key="1">
    <citation type="submission" date="2022-10" db="EMBL/GenBank/DDBJ databases">
        <title>Luteolibacter sp. GHJ8, whole genome shotgun sequencing project.</title>
        <authorList>
            <person name="Zhao G."/>
            <person name="Shen L."/>
        </authorList>
    </citation>
    <scope>NUCLEOTIDE SEQUENCE</scope>
    <source>
        <strain evidence="1">GHJ8</strain>
    </source>
</reference>
<dbReference type="Proteomes" id="UP001165653">
    <property type="component" value="Unassembled WGS sequence"/>
</dbReference>
<evidence type="ECO:0000313" key="1">
    <source>
        <dbReference type="EMBL" id="MCW1916428.1"/>
    </source>
</evidence>
<sequence>MTCLISASSGAVIYTQNFDTFDDVPNSTVFYDAAPVYDGISGTPTGASLGGNANLNGRLLTQAGPLVAHSASYFLHTNTLGTIPAGEVWGTNSSQTITVEVGEIYEFSFYLAGINNIAPAQLTAQINGVSLSSLVVDGVTNPGTATYTGATGWQQFTYRWQADSTTADLSIFNSQDVSAGNDFGLDTITFSSVPEPSAALLGVLGLAGLLRRRRA</sequence>
<proteinExistence type="predicted"/>
<dbReference type="RefSeq" id="WP_264516004.1">
    <property type="nucleotide sequence ID" value="NZ_JAPDDR010000015.1"/>
</dbReference>
<dbReference type="Gene3D" id="2.60.120.260">
    <property type="entry name" value="Galactose-binding domain-like"/>
    <property type="match status" value="1"/>
</dbReference>
<evidence type="ECO:0008006" key="3">
    <source>
        <dbReference type="Google" id="ProtNLM"/>
    </source>
</evidence>
<name>A0ABT3G9A2_9BACT</name>
<protein>
    <recommendedName>
        <fullName evidence="3">PEP-CTERM sorting domain-containing protein</fullName>
    </recommendedName>
</protein>
<accession>A0ABT3G9A2</accession>
<gene>
    <name evidence="1" type="ORF">OJ996_22765</name>
</gene>
<comment type="caution">
    <text evidence="1">The sequence shown here is derived from an EMBL/GenBank/DDBJ whole genome shotgun (WGS) entry which is preliminary data.</text>
</comment>
<organism evidence="1 2">
    <name type="scientific">Luteolibacter rhizosphaerae</name>
    <dbReference type="NCBI Taxonomy" id="2989719"/>
    <lineage>
        <taxon>Bacteria</taxon>
        <taxon>Pseudomonadati</taxon>
        <taxon>Verrucomicrobiota</taxon>
        <taxon>Verrucomicrobiia</taxon>
        <taxon>Verrucomicrobiales</taxon>
        <taxon>Verrucomicrobiaceae</taxon>
        <taxon>Luteolibacter</taxon>
    </lineage>
</organism>
<keyword evidence="2" id="KW-1185">Reference proteome</keyword>
<evidence type="ECO:0000313" key="2">
    <source>
        <dbReference type="Proteomes" id="UP001165653"/>
    </source>
</evidence>